<dbReference type="InterPro" id="IPR041609">
    <property type="entry name" value="PurL_linker"/>
</dbReference>
<dbReference type="EMBL" id="UOEL01000101">
    <property type="protein sequence ID" value="VAW13243.1"/>
    <property type="molecule type" value="Genomic_DNA"/>
</dbReference>
<name>A0A3B0TAY0_9ZZZZ</name>
<dbReference type="Pfam" id="PF18076">
    <property type="entry name" value="FGAR-AT_N"/>
    <property type="match status" value="1"/>
</dbReference>
<dbReference type="InterPro" id="IPR036676">
    <property type="entry name" value="PurM-like_C_sf"/>
</dbReference>
<comment type="pathway">
    <text evidence="1">Purine metabolism; IMP biosynthesis via de novo pathway; 5-amino-1-(5-phospho-D-ribosyl)imidazole from N(2)-formyl-N(1)-(5-phospho-D-ribosyl)glycinamide: step 1/2.</text>
</comment>
<dbReference type="GO" id="GO:0016740">
    <property type="term" value="F:transferase activity"/>
    <property type="evidence" value="ECO:0007669"/>
    <property type="project" value="UniProtKB-KW"/>
</dbReference>
<dbReference type="GO" id="GO:0005737">
    <property type="term" value="C:cytoplasm"/>
    <property type="evidence" value="ECO:0007669"/>
    <property type="project" value="TreeGrafter"/>
</dbReference>
<dbReference type="InterPro" id="IPR029062">
    <property type="entry name" value="Class_I_gatase-like"/>
</dbReference>
<evidence type="ECO:0000256" key="2">
    <source>
        <dbReference type="ARBA" id="ARBA00008608"/>
    </source>
</evidence>
<keyword evidence="9" id="KW-0460">Magnesium</keyword>
<dbReference type="InterPro" id="IPR010073">
    <property type="entry name" value="PurL_large"/>
</dbReference>
<evidence type="ECO:0000256" key="1">
    <source>
        <dbReference type="ARBA" id="ARBA00004920"/>
    </source>
</evidence>
<keyword evidence="5" id="KW-0479">Metal-binding</keyword>
<evidence type="ECO:0000259" key="14">
    <source>
        <dbReference type="Pfam" id="PF18072"/>
    </source>
</evidence>
<dbReference type="SUPFAM" id="SSF109736">
    <property type="entry name" value="FGAM synthase PurL, linker domain"/>
    <property type="match status" value="1"/>
</dbReference>
<dbReference type="InterPro" id="IPR036604">
    <property type="entry name" value="PurS-like_sf"/>
</dbReference>
<evidence type="ECO:0000256" key="5">
    <source>
        <dbReference type="ARBA" id="ARBA00022723"/>
    </source>
</evidence>
<dbReference type="HAMAP" id="MF_00419">
    <property type="entry name" value="PurL_1"/>
    <property type="match status" value="1"/>
</dbReference>
<dbReference type="EC" id="6.3.5.3" evidence="3"/>
<dbReference type="PROSITE" id="PS51273">
    <property type="entry name" value="GATASE_TYPE_1"/>
    <property type="match status" value="1"/>
</dbReference>
<accession>A0A3B0TAY0</accession>
<organism evidence="17">
    <name type="scientific">hydrothermal vent metagenome</name>
    <dbReference type="NCBI Taxonomy" id="652676"/>
    <lineage>
        <taxon>unclassified sequences</taxon>
        <taxon>metagenomes</taxon>
        <taxon>ecological metagenomes</taxon>
    </lineage>
</organism>
<dbReference type="GO" id="GO:0046872">
    <property type="term" value="F:metal ion binding"/>
    <property type="evidence" value="ECO:0007669"/>
    <property type="project" value="UniProtKB-KW"/>
</dbReference>
<dbReference type="Pfam" id="PF13507">
    <property type="entry name" value="GATase_5"/>
    <property type="match status" value="1"/>
</dbReference>
<keyword evidence="6" id="KW-0547">Nucleotide-binding</keyword>
<dbReference type="SUPFAM" id="SSF55326">
    <property type="entry name" value="PurM N-terminal domain-like"/>
    <property type="match status" value="2"/>
</dbReference>
<evidence type="ECO:0000256" key="4">
    <source>
        <dbReference type="ARBA" id="ARBA00022598"/>
    </source>
</evidence>
<dbReference type="PANTHER" id="PTHR10099:SF1">
    <property type="entry name" value="PHOSPHORIBOSYLFORMYLGLYCINAMIDINE SYNTHASE"/>
    <property type="match status" value="1"/>
</dbReference>
<keyword evidence="10 17" id="KW-0315">Glutamine amidotransferase</keyword>
<evidence type="ECO:0000256" key="6">
    <source>
        <dbReference type="ARBA" id="ARBA00022741"/>
    </source>
</evidence>
<dbReference type="NCBIfam" id="NF003672">
    <property type="entry name" value="PRK05297.1"/>
    <property type="match status" value="1"/>
</dbReference>
<proteinExistence type="inferred from homology"/>
<dbReference type="Pfam" id="PF22689">
    <property type="entry name" value="FGAR-AT_PurM_N-like"/>
    <property type="match status" value="1"/>
</dbReference>
<dbReference type="FunFam" id="3.40.50.880:FF:000055">
    <property type="entry name" value="Phosphoribosylformylglycinamidine synthase"/>
    <property type="match status" value="1"/>
</dbReference>
<keyword evidence="8" id="KW-0067">ATP-binding</keyword>
<keyword evidence="7" id="KW-0658">Purine biosynthesis</keyword>
<dbReference type="GO" id="GO:0005524">
    <property type="term" value="F:ATP binding"/>
    <property type="evidence" value="ECO:0007669"/>
    <property type="project" value="UniProtKB-KW"/>
</dbReference>
<dbReference type="SUPFAM" id="SSF56042">
    <property type="entry name" value="PurM C-terminal domain-like"/>
    <property type="match status" value="2"/>
</dbReference>
<comment type="similarity">
    <text evidence="2">In the N-terminal section; belongs to the FGAMS family.</text>
</comment>
<keyword evidence="4 17" id="KW-0436">Ligase</keyword>
<gene>
    <name evidence="17" type="ORF">MNBD_BACTEROID03-2765</name>
</gene>
<evidence type="ECO:0000256" key="9">
    <source>
        <dbReference type="ARBA" id="ARBA00022842"/>
    </source>
</evidence>
<evidence type="ECO:0000259" key="13">
    <source>
        <dbReference type="Pfam" id="PF02769"/>
    </source>
</evidence>
<evidence type="ECO:0000256" key="7">
    <source>
        <dbReference type="ARBA" id="ARBA00022755"/>
    </source>
</evidence>
<feature type="domain" description="FGAR-AT PurM N-terminal-like" evidence="16">
    <location>
        <begin position="625"/>
        <end position="777"/>
    </location>
</feature>
<evidence type="ECO:0000259" key="16">
    <source>
        <dbReference type="Pfam" id="PF22689"/>
    </source>
</evidence>
<protein>
    <recommendedName>
        <fullName evidence="3">phosphoribosylformylglycinamidine synthase</fullName>
        <ecNumber evidence="3">6.3.5.3</ecNumber>
    </recommendedName>
    <alternativeName>
        <fullName evidence="12">Formylglycinamide ribonucleotide amidotransferase</fullName>
    </alternativeName>
    <alternativeName>
        <fullName evidence="11">Formylglycinamide ribotide amidotransferase</fullName>
    </alternativeName>
</protein>
<evidence type="ECO:0000256" key="8">
    <source>
        <dbReference type="ARBA" id="ARBA00022840"/>
    </source>
</evidence>
<reference evidence="17" key="1">
    <citation type="submission" date="2018-06" db="EMBL/GenBank/DDBJ databases">
        <authorList>
            <person name="Zhirakovskaya E."/>
        </authorList>
    </citation>
    <scope>NUCLEOTIDE SEQUENCE</scope>
</reference>
<dbReference type="CDD" id="cd02204">
    <property type="entry name" value="PurL_repeat2"/>
    <property type="match status" value="1"/>
</dbReference>
<dbReference type="GO" id="GO:0004642">
    <property type="term" value="F:phosphoribosylformylglycinamidine synthase activity"/>
    <property type="evidence" value="ECO:0007669"/>
    <property type="project" value="UniProtKB-EC"/>
</dbReference>
<dbReference type="Gene3D" id="1.10.8.750">
    <property type="entry name" value="Phosphoribosylformylglycinamidine synthase, linker domain"/>
    <property type="match status" value="1"/>
</dbReference>
<dbReference type="InterPro" id="IPR010918">
    <property type="entry name" value="PurM-like_C_dom"/>
</dbReference>
<dbReference type="SUPFAM" id="SSF52317">
    <property type="entry name" value="Class I glutamine amidotransferase-like"/>
    <property type="match status" value="1"/>
</dbReference>
<feature type="domain" description="PurM-like C-terminal" evidence="13">
    <location>
        <begin position="809"/>
        <end position="933"/>
    </location>
</feature>
<sequence>MIYFFGTATHKVFAAQTVKDLLQEDIDKLSWLFGNQPKINTASLDAFFIGPRAAMITPWSTNATEITQNMGVLEIIRIEEFTCVDSDFMDFDPMLSQKYEGLAQDIYTIDTVPESILEVDDIAAYNQQGGLALNNGEIEYLEQLSDKMERKLTDSEVFGFSQVNSEHCRHKIFNGAFNIDGQEMPASLFQLIKKTAKENPNDIVSAYKDNVAFVKGPTVIQFAPKSADKPDFYEEQAFDSVISIKAETHNFPTTVEPFNGAATGSGGEIRDRLAGGKGSFPLAGTAVYMTAYSRLEEDRSFDSVQGRPWENQMPERKWLYQTPMDILIKASNGASDFGNKFGQPLITGSILTFEFDEASAPMGASATLSPHSQSLSVAEETRRLGYDKVIMQAGGIGYAKAEQALKDTPKTGDKIVILGGDNYRIGMGGAAVSSADTGEFSASIELNAVQRSNPEMQKRAANAIRGMVESNVNPIVSIHDHGAGGHLNCLSELVEGTGGNIDLDKLPIGDPTLSAKEIIGNESQERMGLVIGEKDIDLLRRIADRERSPMYEVGDVTEDHRFTFESKTKGDKPMDLNLDDMFGSSPKTVLTDTTIHRKYANAEYSLEHFHEYLEQVLQLEAVACKDWLTNKVDRCVGGRVAKQQCVGPLQLPLNNCGVMALDFKGKEGIATSIGHSPISGLIDPAAGSKNSIAEALTNIIWAPLKDGLKSVSLSANWMWPCKNEGEDARLYKAVEAISEFSIALGINVPTGKDSLSMKQKYTDGDVISPGTVIISAAGNCNDITNVVEPVLQKNGGAIYYINISQDNYELGGSSFSQTRNAIGNEAPTVKSTNYLKIIFNSIQTLIREGQILAGHDIASGGLITTLLELCFANTDLGAELDLSSLGETDTIKLLFAENAGIVFQAKDKGVEQFLKEAKIDFKRIGQVTSEATLTIKNQGMELGLNISSLRDTWFKTSYLLDNKQTANNLAKDRFENYKNQALQYVFPKNFTGASATLSPQERNLNTVTERSRSERPKAAILREKGSNSEREMANAMYLAGFDVKDVHMTDLISGRETLEDIQFIGAVGGFSNSDVLGSAKGWAGAFKYNEKANTALKKFFARPDTLSVGICNGCQLFMELDLINPDHETHGKLTYNDSHKHESNFTSVIVQKNNSVMLSNMEGTKLGVWISHGEGKFILPHSEDNYGIVAKYGYESYPANPNGSDYNTAMLCDKTGRHLVTMPHIERSTFPWNWAHYPADRNDEVSPWLEAFVNARKWIST</sequence>
<dbReference type="InterPro" id="IPR055181">
    <property type="entry name" value="FGAR-AT_PurM_N-like"/>
</dbReference>
<feature type="domain" description="Phosphoribosylformylglycinamidine synthase N-terminal" evidence="15">
    <location>
        <begin position="12"/>
        <end position="94"/>
    </location>
</feature>
<evidence type="ECO:0000313" key="17">
    <source>
        <dbReference type="EMBL" id="VAW13243.1"/>
    </source>
</evidence>
<dbReference type="InterPro" id="IPR036921">
    <property type="entry name" value="PurM-like_N_sf"/>
</dbReference>
<dbReference type="Gene3D" id="3.40.50.880">
    <property type="match status" value="1"/>
</dbReference>
<dbReference type="SUPFAM" id="SSF82697">
    <property type="entry name" value="PurS-like"/>
    <property type="match status" value="1"/>
</dbReference>
<feature type="domain" description="PurM-like C-terminal" evidence="13">
    <location>
        <begin position="410"/>
        <end position="564"/>
    </location>
</feature>
<dbReference type="GO" id="GO:0006189">
    <property type="term" value="P:'de novo' IMP biosynthetic process"/>
    <property type="evidence" value="ECO:0007669"/>
    <property type="project" value="UniProtKB-UniPathway"/>
</dbReference>
<evidence type="ECO:0000256" key="12">
    <source>
        <dbReference type="ARBA" id="ARBA00032632"/>
    </source>
</evidence>
<dbReference type="AlphaFoldDB" id="A0A3B0TAY0"/>
<evidence type="ECO:0000259" key="15">
    <source>
        <dbReference type="Pfam" id="PF18076"/>
    </source>
</evidence>
<keyword evidence="17" id="KW-0808">Transferase</keyword>
<dbReference type="Pfam" id="PF18072">
    <property type="entry name" value="FGAR-AT_linker"/>
    <property type="match status" value="1"/>
</dbReference>
<dbReference type="InterPro" id="IPR040707">
    <property type="entry name" value="FGAR-AT_N"/>
</dbReference>
<feature type="domain" description="Phosphoribosylformylglycinamidine synthase linker" evidence="14">
    <location>
        <begin position="122"/>
        <end position="171"/>
    </location>
</feature>
<dbReference type="UniPathway" id="UPA00074">
    <property type="reaction ID" value="UER00128"/>
</dbReference>
<evidence type="ECO:0000256" key="11">
    <source>
        <dbReference type="ARBA" id="ARBA00029823"/>
    </source>
</evidence>
<dbReference type="SMART" id="SM01211">
    <property type="entry name" value="GATase_5"/>
    <property type="match status" value="1"/>
</dbReference>
<evidence type="ECO:0000256" key="3">
    <source>
        <dbReference type="ARBA" id="ARBA00012747"/>
    </source>
</evidence>
<dbReference type="Gene3D" id="3.30.1330.10">
    <property type="entry name" value="PurM-like, N-terminal domain"/>
    <property type="match status" value="2"/>
</dbReference>
<dbReference type="PANTHER" id="PTHR10099">
    <property type="entry name" value="PHOSPHORIBOSYLFORMYLGLYCINAMIDINE SYNTHASE"/>
    <property type="match status" value="1"/>
</dbReference>
<dbReference type="Pfam" id="PF02769">
    <property type="entry name" value="AIRS_C"/>
    <property type="match status" value="2"/>
</dbReference>
<evidence type="ECO:0000256" key="10">
    <source>
        <dbReference type="ARBA" id="ARBA00022962"/>
    </source>
</evidence>
<dbReference type="Gene3D" id="3.90.650.10">
    <property type="entry name" value="PurM-like C-terminal domain"/>
    <property type="match status" value="2"/>
</dbReference>